<dbReference type="Proteomes" id="UP000006620">
    <property type="component" value="Chromosome"/>
</dbReference>
<reference evidence="4 5" key="2">
    <citation type="journal article" date="2013" name="Genome Announc.">
        <title>Genome Sequence of Growth-Improving Paenibacillus mucilaginosus Strain KNP414.</title>
        <authorList>
            <person name="Lu J.J."/>
            <person name="Wang J.F."/>
            <person name="Hu X.F."/>
        </authorList>
    </citation>
    <scope>NUCLEOTIDE SEQUENCE [LARGE SCALE GENOMIC DNA]</scope>
    <source>
        <strain evidence="4 5">KNP414</strain>
    </source>
</reference>
<comment type="similarity">
    <text evidence="1 2">Belongs to the pirin family.</text>
</comment>
<evidence type="ECO:0000313" key="5">
    <source>
        <dbReference type="Proteomes" id="UP000006620"/>
    </source>
</evidence>
<dbReference type="InterPro" id="IPR012093">
    <property type="entry name" value="Pirin"/>
</dbReference>
<accession>F8F526</accession>
<evidence type="ECO:0000313" key="4">
    <source>
        <dbReference type="EMBL" id="AEI40756.1"/>
    </source>
</evidence>
<sequence>MQALVYTPVMQGTGEFDGGRIKEQKPIGFPGEGSVVKRVGPLFYWAWATSETEAAIGLHPHKGFEIMTYVVGGTAYHGDTLGTDSVVGAGGVQVMQTGSGVSHKEKLSAGAELFQIWFEPDLSEAVLRQPTYHQYAHEDFPQVSRAEGVSVKTVIGGGAPVELAADIRMWDVEVQGGALYTQSVPEGYTLTALAIRGQGTWAAAGVSSREPTAFHHKDFIVAAAASDTEVEIRNTQDAPLRLILIQVPTKVDYPLYPKR</sequence>
<feature type="domain" description="Pirin N-terminal" evidence="3">
    <location>
        <begin position="53"/>
        <end position="117"/>
    </location>
</feature>
<dbReference type="EMBL" id="CP002869">
    <property type="protein sequence ID" value="AEI40756.1"/>
    <property type="molecule type" value="Genomic_DNA"/>
</dbReference>
<evidence type="ECO:0000256" key="2">
    <source>
        <dbReference type="RuleBase" id="RU003457"/>
    </source>
</evidence>
<dbReference type="Pfam" id="PF02678">
    <property type="entry name" value="Pirin"/>
    <property type="match status" value="1"/>
</dbReference>
<gene>
    <name evidence="4" type="ordered locus">KNP414_02195</name>
</gene>
<dbReference type="KEGG" id="pms:KNP414_02195"/>
<dbReference type="PATRIC" id="fig|1036673.3.peg.1972"/>
<evidence type="ECO:0000256" key="1">
    <source>
        <dbReference type="ARBA" id="ARBA00008416"/>
    </source>
</evidence>
<dbReference type="InterPro" id="IPR011051">
    <property type="entry name" value="RmlC_Cupin_sf"/>
</dbReference>
<dbReference type="RefSeq" id="WP_013915917.1">
    <property type="nucleotide sequence ID" value="NC_015690.1"/>
</dbReference>
<dbReference type="InterPro" id="IPR003829">
    <property type="entry name" value="Pirin_N_dom"/>
</dbReference>
<dbReference type="PANTHER" id="PTHR13903">
    <property type="entry name" value="PIRIN-RELATED"/>
    <property type="match status" value="1"/>
</dbReference>
<dbReference type="HOGENOM" id="CLU_1077066_0_0_9"/>
<reference evidence="5" key="1">
    <citation type="submission" date="2011-06" db="EMBL/GenBank/DDBJ databases">
        <title>Complete genome sequence of Paenibacillus mucilaginosus KNP414.</title>
        <authorList>
            <person name="Wang J."/>
            <person name="Hu S."/>
            <person name="Hu X."/>
            <person name="Zhang B."/>
            <person name="Dong D."/>
            <person name="Zhang S."/>
            <person name="Zhao K."/>
            <person name="Wu D."/>
        </authorList>
    </citation>
    <scope>NUCLEOTIDE SEQUENCE [LARGE SCALE GENOMIC DNA]</scope>
    <source>
        <strain evidence="5">KNP414</strain>
    </source>
</reference>
<proteinExistence type="inferred from homology"/>
<dbReference type="SUPFAM" id="SSF51182">
    <property type="entry name" value="RmlC-like cupins"/>
    <property type="match status" value="1"/>
</dbReference>
<dbReference type="AlphaFoldDB" id="F8F526"/>
<dbReference type="PANTHER" id="PTHR13903:SF8">
    <property type="entry name" value="PIRIN"/>
    <property type="match status" value="1"/>
</dbReference>
<dbReference type="InterPro" id="IPR014710">
    <property type="entry name" value="RmlC-like_jellyroll"/>
</dbReference>
<evidence type="ECO:0000259" key="3">
    <source>
        <dbReference type="Pfam" id="PF02678"/>
    </source>
</evidence>
<protein>
    <recommendedName>
        <fullName evidence="3">Pirin N-terminal domain-containing protein</fullName>
    </recommendedName>
</protein>
<organism evidence="4 5">
    <name type="scientific">Paenibacillus mucilaginosus (strain KNP414)</name>
    <dbReference type="NCBI Taxonomy" id="1036673"/>
    <lineage>
        <taxon>Bacteria</taxon>
        <taxon>Bacillati</taxon>
        <taxon>Bacillota</taxon>
        <taxon>Bacilli</taxon>
        <taxon>Bacillales</taxon>
        <taxon>Paenibacillaceae</taxon>
        <taxon>Paenibacillus</taxon>
    </lineage>
</organism>
<name>F8F526_PAEMK</name>
<dbReference type="Gene3D" id="2.60.120.10">
    <property type="entry name" value="Jelly Rolls"/>
    <property type="match status" value="1"/>
</dbReference>